<dbReference type="PANTHER" id="PTHR12269">
    <property type="entry name" value="EUKARYOTIC TRANSLATION INITIATION FACTOR 4E TRANSPORTER"/>
    <property type="match status" value="1"/>
</dbReference>
<dbReference type="AlphaFoldDB" id="A0A336M0P0"/>
<proteinExistence type="predicted"/>
<feature type="compositionally biased region" description="Basic and acidic residues" evidence="3">
    <location>
        <begin position="233"/>
        <end position="270"/>
    </location>
</feature>
<name>A0A336M0P0_CULSO</name>
<evidence type="ECO:0000256" key="3">
    <source>
        <dbReference type="SAM" id="MobiDB-lite"/>
    </source>
</evidence>
<reference evidence="4" key="1">
    <citation type="submission" date="2018-07" db="EMBL/GenBank/DDBJ databases">
        <authorList>
            <person name="Quirk P.G."/>
            <person name="Krulwich T.A."/>
        </authorList>
    </citation>
    <scope>NUCLEOTIDE SEQUENCE</scope>
</reference>
<dbReference type="EMBL" id="UFQT01000392">
    <property type="protein sequence ID" value="SSX23896.1"/>
    <property type="molecule type" value="Genomic_DNA"/>
</dbReference>
<accession>A0A336M0P0</accession>
<dbReference type="GO" id="GO:0017148">
    <property type="term" value="P:negative regulation of translation"/>
    <property type="evidence" value="ECO:0007669"/>
    <property type="project" value="TreeGrafter"/>
</dbReference>
<keyword evidence="2" id="KW-0963">Cytoplasm</keyword>
<evidence type="ECO:0000256" key="1">
    <source>
        <dbReference type="ARBA" id="ARBA00004496"/>
    </source>
</evidence>
<dbReference type="PANTHER" id="PTHR12269:SF1">
    <property type="entry name" value="EUKARYOTIC TRANSLATION INITIATION FACTOR 4E TRANSPORTER"/>
    <property type="match status" value="1"/>
</dbReference>
<protein>
    <submittedName>
        <fullName evidence="4">CSON009808 protein</fullName>
    </submittedName>
</protein>
<feature type="region of interest" description="Disordered" evidence="3">
    <location>
        <begin position="233"/>
        <end position="275"/>
    </location>
</feature>
<dbReference type="GO" id="GO:0003729">
    <property type="term" value="F:mRNA binding"/>
    <property type="evidence" value="ECO:0007669"/>
    <property type="project" value="TreeGrafter"/>
</dbReference>
<dbReference type="GO" id="GO:0036464">
    <property type="term" value="C:cytoplasmic ribonucleoprotein granule"/>
    <property type="evidence" value="ECO:0007669"/>
    <property type="project" value="UniProtKB-ARBA"/>
</dbReference>
<comment type="subcellular location">
    <subcellularLocation>
        <location evidence="1">Cytoplasm</location>
    </subcellularLocation>
</comment>
<organism evidence="4">
    <name type="scientific">Culicoides sonorensis</name>
    <name type="common">Biting midge</name>
    <dbReference type="NCBI Taxonomy" id="179676"/>
    <lineage>
        <taxon>Eukaryota</taxon>
        <taxon>Metazoa</taxon>
        <taxon>Ecdysozoa</taxon>
        <taxon>Arthropoda</taxon>
        <taxon>Hexapoda</taxon>
        <taxon>Insecta</taxon>
        <taxon>Pterygota</taxon>
        <taxon>Neoptera</taxon>
        <taxon>Endopterygota</taxon>
        <taxon>Diptera</taxon>
        <taxon>Nematocera</taxon>
        <taxon>Chironomoidea</taxon>
        <taxon>Ceratopogonidae</taxon>
        <taxon>Ceratopogoninae</taxon>
        <taxon>Culicoides</taxon>
        <taxon>Monoculicoides</taxon>
    </lineage>
</organism>
<dbReference type="InterPro" id="IPR018862">
    <property type="entry name" value="eIF4E-T"/>
</dbReference>
<sequence length="631" mass="73711">MVNSELRTIMVNISYQQENTTCDISKKNILRRDSDSEWDKMGNQHGHDLHVSSISRATDVLEVIGCAAKEKKTIDDAIKRYDPDDILALRENPISKVKPTCADDRPFWIDGKPYVAGLRAKRMNPNQRIGSGRINSIDKFQSPTILSQNYDENNYQNTNYHQNNNNYYRTKTGREFCENMNNNNNNQRQGDPSEYKVSFFNPVNRDHRRLLREKSEENLPEWVNAGPKSRFDTIDLHGFHDDPQNNNKKEDDVKSIQSCENKENHHDKSSGKSFSFDEFLGSSYNGHGRDNSVKDMHHYTRPPPSQFSRFKTHFNNKPKNRDFNHHFNQNQYNQPPPGFGPIQKPMSYGSQHQQFQPKFDSNNNNNNNNPANALLELLHRHGNMEQQHQGFKAANQFTNMSFMPSATELESHWRQGKYSDVERQKLLEHNKAILAGKSIVDVLDVLTQSKLRANAMSYGAQQQQYHQNQHNQYQQQQNQWSTDKSQHQFPSSIMKNNQINKFQMARVLERQMKVQGHNPMYGGLTPQDPEYWEKIRQQQQAFYQQYERQNRTVKAKFPGQQPSNPHQRRVKFEEQSKLEHFFNNHNMTTGNLPTIDPNKAIKVEEFERKIKQVAASVNKPSSHDYENNNNN</sequence>
<gene>
    <name evidence="4" type="primary">CSON009808</name>
</gene>
<dbReference type="VEuPathDB" id="VectorBase:CSON009808"/>
<evidence type="ECO:0000313" key="4">
    <source>
        <dbReference type="EMBL" id="SSX23896.1"/>
    </source>
</evidence>
<feature type="region of interest" description="Disordered" evidence="3">
    <location>
        <begin position="323"/>
        <end position="369"/>
    </location>
</feature>
<dbReference type="GO" id="GO:0005634">
    <property type="term" value="C:nucleus"/>
    <property type="evidence" value="ECO:0007669"/>
    <property type="project" value="TreeGrafter"/>
</dbReference>
<feature type="compositionally biased region" description="Polar residues" evidence="3">
    <location>
        <begin position="348"/>
        <end position="361"/>
    </location>
</feature>
<evidence type="ECO:0000256" key="2">
    <source>
        <dbReference type="ARBA" id="ARBA00022490"/>
    </source>
</evidence>